<evidence type="ECO:0000313" key="5">
    <source>
        <dbReference type="Proteomes" id="UP001459277"/>
    </source>
</evidence>
<evidence type="ECO:0008006" key="6">
    <source>
        <dbReference type="Google" id="ProtNLM"/>
    </source>
</evidence>
<feature type="region of interest" description="Disordered" evidence="1">
    <location>
        <begin position="747"/>
        <end position="796"/>
    </location>
</feature>
<dbReference type="InterPro" id="IPR027417">
    <property type="entry name" value="P-loop_NTPase"/>
</dbReference>
<dbReference type="PANTHER" id="PTHR43718">
    <property type="entry name" value="LON PROTEASE"/>
    <property type="match status" value="1"/>
</dbReference>
<dbReference type="GO" id="GO:0005524">
    <property type="term" value="F:ATP binding"/>
    <property type="evidence" value="ECO:0007669"/>
    <property type="project" value="InterPro"/>
</dbReference>
<reference evidence="4 5" key="1">
    <citation type="submission" date="2024-01" db="EMBL/GenBank/DDBJ databases">
        <title>A telomere-to-telomere, gap-free genome of sweet tea (Lithocarpus litseifolius).</title>
        <authorList>
            <person name="Zhou J."/>
        </authorList>
    </citation>
    <scope>NUCLEOTIDE SEQUENCE [LARGE SCALE GENOMIC DNA]</scope>
    <source>
        <strain evidence="4">Zhou-2022a</strain>
        <tissue evidence="4">Leaf</tissue>
    </source>
</reference>
<dbReference type="Pfam" id="PF10536">
    <property type="entry name" value="PMD"/>
    <property type="match status" value="1"/>
</dbReference>
<feature type="compositionally biased region" description="Pro residues" evidence="1">
    <location>
        <begin position="615"/>
        <end position="670"/>
    </location>
</feature>
<dbReference type="GO" id="GO:0004252">
    <property type="term" value="F:serine-type endopeptidase activity"/>
    <property type="evidence" value="ECO:0007669"/>
    <property type="project" value="InterPro"/>
</dbReference>
<feature type="compositionally biased region" description="Low complexity" evidence="1">
    <location>
        <begin position="444"/>
        <end position="455"/>
    </location>
</feature>
<organism evidence="4 5">
    <name type="scientific">Lithocarpus litseifolius</name>
    <dbReference type="NCBI Taxonomy" id="425828"/>
    <lineage>
        <taxon>Eukaryota</taxon>
        <taxon>Viridiplantae</taxon>
        <taxon>Streptophyta</taxon>
        <taxon>Embryophyta</taxon>
        <taxon>Tracheophyta</taxon>
        <taxon>Spermatophyta</taxon>
        <taxon>Magnoliopsida</taxon>
        <taxon>eudicotyledons</taxon>
        <taxon>Gunneridae</taxon>
        <taxon>Pentapetalae</taxon>
        <taxon>rosids</taxon>
        <taxon>fabids</taxon>
        <taxon>Fagales</taxon>
        <taxon>Fagaceae</taxon>
        <taxon>Lithocarpus</taxon>
    </lineage>
</organism>
<dbReference type="Gene3D" id="3.40.50.300">
    <property type="entry name" value="P-loop containing nucleotide triphosphate hydrolases"/>
    <property type="match status" value="1"/>
</dbReference>
<keyword evidence="5" id="KW-1185">Reference proteome</keyword>
<proteinExistence type="predicted"/>
<dbReference type="EMBL" id="JAZDWU010000007">
    <property type="protein sequence ID" value="KAK9996213.1"/>
    <property type="molecule type" value="Genomic_DNA"/>
</dbReference>
<dbReference type="InterPro" id="IPR027065">
    <property type="entry name" value="Lon_Prtase"/>
</dbReference>
<dbReference type="InterPro" id="IPR019557">
    <property type="entry name" value="AminoTfrase-like_pln_mobile"/>
</dbReference>
<gene>
    <name evidence="4" type="ORF">SO802_020899</name>
</gene>
<evidence type="ECO:0000313" key="4">
    <source>
        <dbReference type="EMBL" id="KAK9996213.1"/>
    </source>
</evidence>
<accession>A0AAW2CFB5</accession>
<feature type="domain" description="ATPase AAA-type core" evidence="2">
    <location>
        <begin position="1080"/>
        <end position="1132"/>
    </location>
</feature>
<evidence type="ECO:0000256" key="1">
    <source>
        <dbReference type="SAM" id="MobiDB-lite"/>
    </source>
</evidence>
<protein>
    <recommendedName>
        <fullName evidence="6">Lon protease homolog</fullName>
    </recommendedName>
</protein>
<dbReference type="FunFam" id="1.20.5.5270:FF:000001">
    <property type="entry name" value="Lon protease homolog, mitochondrial"/>
    <property type="match status" value="1"/>
</dbReference>
<dbReference type="InterPro" id="IPR003959">
    <property type="entry name" value="ATPase_AAA_core"/>
</dbReference>
<dbReference type="Proteomes" id="UP001459277">
    <property type="component" value="Unassembled WGS sequence"/>
</dbReference>
<dbReference type="GO" id="GO:0003697">
    <property type="term" value="F:single-stranded DNA binding"/>
    <property type="evidence" value="ECO:0007669"/>
    <property type="project" value="TreeGrafter"/>
</dbReference>
<dbReference type="GO" id="GO:0051131">
    <property type="term" value="P:chaperone-mediated protein complex assembly"/>
    <property type="evidence" value="ECO:0007669"/>
    <property type="project" value="TreeGrafter"/>
</dbReference>
<feature type="compositionally biased region" description="Pro residues" evidence="1">
    <location>
        <begin position="488"/>
        <end position="596"/>
    </location>
</feature>
<dbReference type="PRINTS" id="PR01217">
    <property type="entry name" value="PRICHEXTENSN"/>
</dbReference>
<dbReference type="GO" id="GO:0007005">
    <property type="term" value="P:mitochondrion organization"/>
    <property type="evidence" value="ECO:0007669"/>
    <property type="project" value="TreeGrafter"/>
</dbReference>
<name>A0AAW2CFB5_9ROSI</name>
<dbReference type="Pfam" id="PF00004">
    <property type="entry name" value="AAA"/>
    <property type="match status" value="1"/>
</dbReference>
<dbReference type="GO" id="GO:0004176">
    <property type="term" value="F:ATP-dependent peptidase activity"/>
    <property type="evidence" value="ECO:0007669"/>
    <property type="project" value="InterPro"/>
</dbReference>
<dbReference type="GO" id="GO:0005759">
    <property type="term" value="C:mitochondrial matrix"/>
    <property type="evidence" value="ECO:0007669"/>
    <property type="project" value="TreeGrafter"/>
</dbReference>
<dbReference type="Gene3D" id="1.20.58.1480">
    <property type="match status" value="1"/>
</dbReference>
<evidence type="ECO:0000259" key="2">
    <source>
        <dbReference type="Pfam" id="PF00004"/>
    </source>
</evidence>
<comment type="caution">
    <text evidence="4">The sequence shown here is derived from an EMBL/GenBank/DDBJ whole genome shotgun (WGS) entry which is preliminary data.</text>
</comment>
<feature type="compositionally biased region" description="Low complexity" evidence="1">
    <location>
        <begin position="720"/>
        <end position="731"/>
    </location>
</feature>
<dbReference type="Gene3D" id="1.20.5.5270">
    <property type="match status" value="1"/>
</dbReference>
<dbReference type="PANTHER" id="PTHR43718:SF2">
    <property type="entry name" value="LON PROTEASE HOMOLOG, MITOCHONDRIAL"/>
    <property type="match status" value="1"/>
</dbReference>
<dbReference type="GO" id="GO:0016887">
    <property type="term" value="F:ATP hydrolysis activity"/>
    <property type="evidence" value="ECO:0007669"/>
    <property type="project" value="InterPro"/>
</dbReference>
<dbReference type="SUPFAM" id="SSF52540">
    <property type="entry name" value="P-loop containing nucleoside triphosphate hydrolases"/>
    <property type="match status" value="1"/>
</dbReference>
<evidence type="ECO:0000259" key="3">
    <source>
        <dbReference type="Pfam" id="PF10536"/>
    </source>
</evidence>
<dbReference type="GO" id="GO:0006515">
    <property type="term" value="P:protein quality control for misfolded or incompletely synthesized proteins"/>
    <property type="evidence" value="ECO:0007669"/>
    <property type="project" value="TreeGrafter"/>
</dbReference>
<feature type="region of interest" description="Disordered" evidence="1">
    <location>
        <begin position="444"/>
        <end position="734"/>
    </location>
</feature>
<feature type="domain" description="Aminotransferase-like plant mobile" evidence="3">
    <location>
        <begin position="78"/>
        <end position="229"/>
    </location>
</feature>
<sequence length="1349" mass="147849">MAAANAGQINHADPGPIDRSVLTQQPNHRSELIWNGQDSGSLTCRSRNEEFSNREPMVDDRVVDIIKAVGLEGLLRLPGREIDHGLITALVERWRPETHTFHMPYGEVTITLQDVEVLLGLPVDGEAITGSTEKIWVTVCQEFLGFQPVNNERKQLDGQRILIKRLLEQVADALPPNADEDQVHKYARCYILALLGDTIFVDKSGDRVHLMWVQQLEDLRNPRRWVWVPSKKNRPAHIFRDRYRQQIASMLPGQVVWQPYEADLEDLPPWCVAGRAVWTATVPLVCFHLVELHTPDRVVRQFGMIQEIPRDVDTNIVLHRIDLRGKVGVNWMQRHAMHIIEWGNRLQRRCEAVLGDMPAHHEYFDWFKRITRRFIDVPGARLIIMIEGYVRLLRRHPVGTEDHKDIIDVLQAVQEIGRVQPPDPEAPNEEAATPAAAATPIVCTTESPSTSTAPAGRPPVATPQVFPTPNPSSPTPHPSSRPTIHSPIPHPPPSPTIPSPISHPPPSPTIPSPISHPPPSPTIPSPTPHPPPSPTIPSPIPHPPPSPTIPSPISHPPPSPTIPSPISHPPPSPTIPSPTPHPPPSPTIPSPIPHPPLSCTIPSPTPHPSSSLTIPHPPPSPTIPSPTPHPSSSPTIPSPIPSPIPYPPPSPTIPSPTPHPPPSPTIPSPTPSLSIHPATPHPGPRSDIRPPTPRSFPELSPISSFSLGIDLTPHDMQQDPPSHSTPTSPSPCIDPLHVQAEQAVGLPVVAEGRPKRISKAPPCGTGGHKHGHQAGPEASDEGHARPPPHYTRKRKVNETVGTLAGGGYSNKDIVVAVISEQMPFLKQHADGKEYPGGQNDVDAGEEDESPFEFRALEVALEAICSFLAARTTELETNAYPALDELTSMISRFCLDRVRKLKSAMTRLTARVQKVYKRLKLTLELVKKEMEIRKIQESIAKAIEEKISGEQRRYLLNEQLKAIKKELGLETDDKTALSAKFRERLEPNRDQIPPHVLQVIEEELTKLQLLEASSSEFNVTRNYLDWLTALPWGNYSDENFDVLHAQQILDEDHYGLADVKERILEFIAVGKLRGTSQGKIICLSGPPGVGKTSIGRSIARALNRKFFRFSVGGLSDVAEIKGHRRTYIGAMPGKMLGRGHAGDPASAMLELLDPEQNANFLDHYLDVPIDLSKPAKVLPKSLSISTSNQQTGVGPQRARVILSADESEVPYEVERSKGRPDKCPVEAVTTSDEFKSKSNSASHVRKFQEVSATASKCATRSCNPVNIGESAGSYKSKSPNVATPNGKLFRSSSSAEVLIASDFAASGFKCDIDLSGNLLPKHDASNLKLHTSCDKHDVSVAKIMCTNVSE</sequence>
<feature type="region of interest" description="Disordered" evidence="1">
    <location>
        <begin position="1"/>
        <end position="22"/>
    </location>
</feature>
<feature type="compositionally biased region" description="Pro residues" evidence="1">
    <location>
        <begin position="456"/>
        <end position="479"/>
    </location>
</feature>